<feature type="region of interest" description="Disordered" evidence="3">
    <location>
        <begin position="1"/>
        <end position="43"/>
    </location>
</feature>
<evidence type="ECO:0000313" key="7">
    <source>
        <dbReference type="Proteomes" id="UP000242367"/>
    </source>
</evidence>
<feature type="compositionally biased region" description="Basic and acidic residues" evidence="3">
    <location>
        <begin position="23"/>
        <end position="34"/>
    </location>
</feature>
<feature type="domain" description="Peptidoglycan binding-like" evidence="5">
    <location>
        <begin position="175"/>
        <end position="219"/>
    </location>
</feature>
<keyword evidence="4" id="KW-1133">Transmembrane helix</keyword>
<evidence type="ECO:0000256" key="3">
    <source>
        <dbReference type="SAM" id="MobiDB-lite"/>
    </source>
</evidence>
<organism evidence="6 7">
    <name type="scientific">Actinomadura rubteroloni</name>
    <dbReference type="NCBI Taxonomy" id="1926885"/>
    <lineage>
        <taxon>Bacteria</taxon>
        <taxon>Bacillati</taxon>
        <taxon>Actinomycetota</taxon>
        <taxon>Actinomycetes</taxon>
        <taxon>Streptosporangiales</taxon>
        <taxon>Thermomonosporaceae</taxon>
        <taxon>Actinomadura</taxon>
    </lineage>
</organism>
<keyword evidence="7" id="KW-1185">Reference proteome</keyword>
<dbReference type="InterPro" id="IPR036365">
    <property type="entry name" value="PGBD-like_sf"/>
</dbReference>
<evidence type="ECO:0000313" key="6">
    <source>
        <dbReference type="EMBL" id="POM25478.1"/>
    </source>
</evidence>
<dbReference type="InterPro" id="IPR002477">
    <property type="entry name" value="Peptidoglycan-bd-like"/>
</dbReference>
<dbReference type="EMBL" id="MTBP01000002">
    <property type="protein sequence ID" value="POM25478.1"/>
    <property type="molecule type" value="Genomic_DNA"/>
</dbReference>
<gene>
    <name evidence="6" type="ORF">BTM25_41260</name>
</gene>
<dbReference type="AlphaFoldDB" id="A0A2P4UKC8"/>
<dbReference type="Proteomes" id="UP000242367">
    <property type="component" value="Unassembled WGS sequence"/>
</dbReference>
<proteinExistence type="predicted"/>
<dbReference type="PANTHER" id="PTHR32347:SF14">
    <property type="entry name" value="EFFLUX SYSTEM COMPONENT YKNX-RELATED"/>
    <property type="match status" value="1"/>
</dbReference>
<dbReference type="Pfam" id="PF01471">
    <property type="entry name" value="PG_binding_1"/>
    <property type="match status" value="1"/>
</dbReference>
<reference evidence="6 7" key="1">
    <citation type="journal article" date="2017" name="Chemistry">
        <title>Isolation, Biosynthesis and Chemical Modifications of Rubterolones A-F: Rare Tropolone Alkaloids from Actinomadura sp. 5-2.</title>
        <authorList>
            <person name="Guo H."/>
            <person name="Benndorf R."/>
            <person name="Leichnitz D."/>
            <person name="Klassen J.L."/>
            <person name="Vollmers J."/>
            <person name="Gorls H."/>
            <person name="Steinacker M."/>
            <person name="Weigel C."/>
            <person name="Dahse H.M."/>
            <person name="Kaster A.K."/>
            <person name="de Beer Z.W."/>
            <person name="Poulsen M."/>
            <person name="Beemelmanns C."/>
        </authorList>
    </citation>
    <scope>NUCLEOTIDE SEQUENCE [LARGE SCALE GENOMIC DNA]</scope>
    <source>
        <strain evidence="6 7">5-2</strain>
    </source>
</reference>
<comment type="caution">
    <text evidence="6">The sequence shown here is derived from an EMBL/GenBank/DDBJ whole genome shotgun (WGS) entry which is preliminary data.</text>
</comment>
<accession>A0A2P4UKC8</accession>
<evidence type="ECO:0000256" key="2">
    <source>
        <dbReference type="ARBA" id="ARBA00023054"/>
    </source>
</evidence>
<dbReference type="Gene3D" id="2.40.420.20">
    <property type="match status" value="1"/>
</dbReference>
<dbReference type="Gene3D" id="1.10.101.10">
    <property type="entry name" value="PGBD-like superfamily/PGBD"/>
    <property type="match status" value="1"/>
</dbReference>
<feature type="transmembrane region" description="Helical" evidence="4">
    <location>
        <begin position="52"/>
        <end position="71"/>
    </location>
</feature>
<feature type="compositionally biased region" description="Basic and acidic residues" evidence="3">
    <location>
        <begin position="1"/>
        <end position="10"/>
    </location>
</feature>
<protein>
    <submittedName>
        <fullName evidence="6">Membrane fusion protein cluster 2 protein</fullName>
    </submittedName>
</protein>
<keyword evidence="2" id="KW-0175">Coiled coil</keyword>
<keyword evidence="4" id="KW-0472">Membrane</keyword>
<dbReference type="SUPFAM" id="SSF47090">
    <property type="entry name" value="PGBD-like"/>
    <property type="match status" value="1"/>
</dbReference>
<comment type="subcellular location">
    <subcellularLocation>
        <location evidence="1">Cell envelope</location>
    </subcellularLocation>
</comment>
<sequence length="434" mass="44250">MKEPPVHPDDLVPFGDAAPPAQHEVEGTDARETARNPGHRRRLGDRLRGQRALLIILAAAVALAAGAFAIGRGFVSPDQQAADAAPPKASVITARVSYGTLAATTVLRAKVTEASPIVVDSPTGLGDALPIVTALNVKVGDRVANGQKLLTVAERPVFVLTGRVPAFRDMGLGTRGVDVTQLQAALRAAGYSLGSDRAGSYGKGTSAAVARFYRAAGVPPVKVAAPGKNDGNGSGKASGKKSAGSVKIPRGEVLFVRSLPQRVVSVNVHLGSKADTKLLEIGSGHVQLTGSVDSAGRSQLKEGMEGKATDDLTDASFSVRVTKVGTSPKPGDDAVQTFPVTLVPTGHMPARFTGKSVAVTVTAQGDDGKVLNVPVAAISTGSSGETYVTVVDGNGRQREVKVALGLATGGRQAVTPTGGSSLRQGELVVIGSHG</sequence>
<feature type="region of interest" description="Disordered" evidence="3">
    <location>
        <begin position="224"/>
        <end position="244"/>
    </location>
</feature>
<evidence type="ECO:0000259" key="5">
    <source>
        <dbReference type="Pfam" id="PF01471"/>
    </source>
</evidence>
<name>A0A2P4UKC8_9ACTN</name>
<evidence type="ECO:0000256" key="4">
    <source>
        <dbReference type="SAM" id="Phobius"/>
    </source>
</evidence>
<dbReference type="PANTHER" id="PTHR32347">
    <property type="entry name" value="EFFLUX SYSTEM COMPONENT YKNX-RELATED"/>
    <property type="match status" value="1"/>
</dbReference>
<dbReference type="RefSeq" id="WP_103564458.1">
    <property type="nucleotide sequence ID" value="NZ_MTBP01000002.1"/>
</dbReference>
<evidence type="ECO:0000256" key="1">
    <source>
        <dbReference type="ARBA" id="ARBA00004196"/>
    </source>
</evidence>
<keyword evidence="4" id="KW-0812">Transmembrane</keyword>
<dbReference type="InterPro" id="IPR050465">
    <property type="entry name" value="UPF0194_transport"/>
</dbReference>
<dbReference type="GO" id="GO:0030313">
    <property type="term" value="C:cell envelope"/>
    <property type="evidence" value="ECO:0007669"/>
    <property type="project" value="UniProtKB-SubCell"/>
</dbReference>
<dbReference type="InterPro" id="IPR036366">
    <property type="entry name" value="PGBDSf"/>
</dbReference>